<keyword evidence="5" id="KW-1185">Reference proteome</keyword>
<evidence type="ECO:0000313" key="4">
    <source>
        <dbReference type="EMBL" id="WWA46398.1"/>
    </source>
</evidence>
<comment type="similarity">
    <text evidence="1">Belongs to the short-chain dehydrogenases/reductases (SDR) family.</text>
</comment>
<dbReference type="Pfam" id="PF13561">
    <property type="entry name" value="adh_short_C2"/>
    <property type="match status" value="1"/>
</dbReference>
<feature type="domain" description="Ketoreductase" evidence="3">
    <location>
        <begin position="10"/>
        <end position="178"/>
    </location>
</feature>
<dbReference type="PROSITE" id="PS00061">
    <property type="entry name" value="ADH_SHORT"/>
    <property type="match status" value="1"/>
</dbReference>
<dbReference type="SUPFAM" id="SSF51735">
    <property type="entry name" value="NAD(P)-binding Rossmann-fold domains"/>
    <property type="match status" value="1"/>
</dbReference>
<accession>A0ABZ2D4Z2</accession>
<dbReference type="PANTHER" id="PTHR42760">
    <property type="entry name" value="SHORT-CHAIN DEHYDROGENASES/REDUCTASES FAMILY MEMBER"/>
    <property type="match status" value="1"/>
</dbReference>
<evidence type="ECO:0000256" key="1">
    <source>
        <dbReference type="ARBA" id="ARBA00006484"/>
    </source>
</evidence>
<proteinExistence type="inferred from homology"/>
<dbReference type="EC" id="1.1.-.-" evidence="4"/>
<keyword evidence="2 4" id="KW-0560">Oxidoreductase</keyword>
<sequence>MTASFDFAGRNALVTGAASGIGAAAARWLDAHGVARLVLVDRDGAALDRLAVSCDCLRVAGDVADPALWDGLDALGPLDHAVVNAGIASGAPIAECDFAEWRRVMAVNLDGAFLSLRAAMRAIPGAGSMVVTASVSGMKAEPGTAAYGASKAALIQLAKVAAKEGAPRGLRVNAVAPGGVDTPIWDQAPFFRDLVAEHDGDREAALTAMAKMATPLGRYAAAEEIAGQIGFLLSDAAASTTGAVLVTDGGYSL</sequence>
<dbReference type="CDD" id="cd05233">
    <property type="entry name" value="SDR_c"/>
    <property type="match status" value="1"/>
</dbReference>
<dbReference type="PRINTS" id="PR00081">
    <property type="entry name" value="GDHRDH"/>
</dbReference>
<dbReference type="Gene3D" id="3.40.50.720">
    <property type="entry name" value="NAD(P)-binding Rossmann-like Domain"/>
    <property type="match status" value="1"/>
</dbReference>
<dbReference type="InterPro" id="IPR002347">
    <property type="entry name" value="SDR_fam"/>
</dbReference>
<evidence type="ECO:0000256" key="2">
    <source>
        <dbReference type="ARBA" id="ARBA00023002"/>
    </source>
</evidence>
<reference evidence="4 5" key="1">
    <citation type="submission" date="2024-02" db="EMBL/GenBank/DDBJ databases">
        <title>The whole genome sequence of five bacterial samples isolated from Abu Dhabi Sabkha-shore region.</title>
        <authorList>
            <person name="Sudalaimuthuasari N."/>
            <person name="Sarfraz B."/>
            <person name="Tuyisabe J.D."/>
            <person name="Mugisha Ntwali L.D.M."/>
            <person name="Ali A.I.A.A."/>
            <person name="Almansoori S.Z.A."/>
            <person name="Alajami H.S.A."/>
            <person name="Almeqbaali A.A.S."/>
            <person name="Kundu B."/>
            <person name="Saeed E.E."/>
            <person name="Sukumarinath V."/>
            <person name="Mishra A.K."/>
            <person name="Hazzouri K.M."/>
            <person name="Almaskari R."/>
            <person name="Sharma A.K."/>
            <person name="Amiri K.M.A."/>
        </authorList>
    </citation>
    <scope>NUCLEOTIDE SEQUENCE [LARGE SCALE GENOMIC DNA]</scope>
    <source>
        <strain evidence="5">kcgeb_sd</strain>
    </source>
</reference>
<dbReference type="InterPro" id="IPR036291">
    <property type="entry name" value="NAD(P)-bd_dom_sf"/>
</dbReference>
<dbReference type="InterPro" id="IPR020904">
    <property type="entry name" value="Sc_DH/Rdtase_CS"/>
</dbReference>
<dbReference type="PRINTS" id="PR00080">
    <property type="entry name" value="SDRFAMILY"/>
</dbReference>
<protein>
    <submittedName>
        <fullName evidence="4">SDR family oxidoreductase</fullName>
        <ecNumber evidence="4">1.1.-.-</ecNumber>
    </submittedName>
</protein>
<organism evidence="4 5">
    <name type="scientific">Pelagerythrobacter marensis</name>
    <dbReference type="NCBI Taxonomy" id="543877"/>
    <lineage>
        <taxon>Bacteria</taxon>
        <taxon>Pseudomonadati</taxon>
        <taxon>Pseudomonadota</taxon>
        <taxon>Alphaproteobacteria</taxon>
        <taxon>Sphingomonadales</taxon>
        <taxon>Erythrobacteraceae</taxon>
        <taxon>Pelagerythrobacter</taxon>
    </lineage>
</organism>
<name>A0ABZ2D4Z2_9SPHN</name>
<dbReference type="InterPro" id="IPR057326">
    <property type="entry name" value="KR_dom"/>
</dbReference>
<gene>
    <name evidence="4" type="ORF">V5F89_08865</name>
</gene>
<dbReference type="GO" id="GO:0016491">
    <property type="term" value="F:oxidoreductase activity"/>
    <property type="evidence" value="ECO:0007669"/>
    <property type="project" value="UniProtKB-KW"/>
</dbReference>
<dbReference type="EMBL" id="CP144918">
    <property type="protein sequence ID" value="WWA46398.1"/>
    <property type="molecule type" value="Genomic_DNA"/>
</dbReference>
<evidence type="ECO:0000259" key="3">
    <source>
        <dbReference type="SMART" id="SM00822"/>
    </source>
</evidence>
<dbReference type="Proteomes" id="UP001335183">
    <property type="component" value="Chromosome"/>
</dbReference>
<dbReference type="SMART" id="SM00822">
    <property type="entry name" value="PKS_KR"/>
    <property type="match status" value="1"/>
</dbReference>
<dbReference type="RefSeq" id="WP_338445298.1">
    <property type="nucleotide sequence ID" value="NZ_CP144918.1"/>
</dbReference>
<dbReference type="PANTHER" id="PTHR42760:SF133">
    <property type="entry name" value="3-OXOACYL-[ACYL-CARRIER-PROTEIN] REDUCTASE"/>
    <property type="match status" value="1"/>
</dbReference>
<evidence type="ECO:0000313" key="5">
    <source>
        <dbReference type="Proteomes" id="UP001335183"/>
    </source>
</evidence>